<reference evidence="3" key="1">
    <citation type="submission" date="2014-03" db="EMBL/GenBank/DDBJ databases">
        <title>Draft Genome Sequence of Mycobacterium cosmeticum DSM 44829.</title>
        <authorList>
            <person name="Croce O."/>
            <person name="Robert C."/>
            <person name="Raoult D."/>
            <person name="Drancourt M."/>
        </authorList>
    </citation>
    <scope>NUCLEOTIDE SEQUENCE [LARGE SCALE GENOMIC DNA]</scope>
    <source>
        <strain evidence="3">DSM 44829</strain>
    </source>
</reference>
<comment type="caution">
    <text evidence="3">The sequence shown here is derived from an EMBL/GenBank/DDBJ whole genome shotgun (WGS) entry which is preliminary data.</text>
</comment>
<feature type="region of interest" description="Disordered" evidence="1">
    <location>
        <begin position="1"/>
        <end position="36"/>
    </location>
</feature>
<dbReference type="STRING" id="258533.BN977_05487"/>
<evidence type="ECO:0000256" key="1">
    <source>
        <dbReference type="SAM" id="MobiDB-lite"/>
    </source>
</evidence>
<dbReference type="EMBL" id="CCBB010000003">
    <property type="protein sequence ID" value="CDO10652.1"/>
    <property type="molecule type" value="Genomic_DNA"/>
</dbReference>
<keyword evidence="2" id="KW-0812">Transmembrane</keyword>
<name>W9B6Q0_MYCCO</name>
<feature type="transmembrane region" description="Helical" evidence="2">
    <location>
        <begin position="71"/>
        <end position="94"/>
    </location>
</feature>
<keyword evidence="2" id="KW-1133">Transmembrane helix</keyword>
<accession>W9B6Q0</accession>
<dbReference type="Gene3D" id="3.10.450.50">
    <property type="match status" value="1"/>
</dbReference>
<dbReference type="Proteomes" id="UP000028870">
    <property type="component" value="Unassembled WGS sequence"/>
</dbReference>
<dbReference type="AlphaFoldDB" id="W9B6Q0"/>
<keyword evidence="2" id="KW-0472">Membrane</keyword>
<gene>
    <name evidence="3" type="ORF">BN977_05487</name>
</gene>
<evidence type="ECO:0000256" key="2">
    <source>
        <dbReference type="SAM" id="Phobius"/>
    </source>
</evidence>
<dbReference type="RefSeq" id="WP_036402873.1">
    <property type="nucleotide sequence ID" value="NZ_CCBB010000003.1"/>
</dbReference>
<organism evidence="3 4">
    <name type="scientific">Mycolicibacterium cosmeticum</name>
    <dbReference type="NCBI Taxonomy" id="258533"/>
    <lineage>
        <taxon>Bacteria</taxon>
        <taxon>Bacillati</taxon>
        <taxon>Actinomycetota</taxon>
        <taxon>Actinomycetes</taxon>
        <taxon>Mycobacteriales</taxon>
        <taxon>Mycobacteriaceae</taxon>
        <taxon>Mycolicibacterium</taxon>
    </lineage>
</organism>
<dbReference type="OrthoDB" id="4638542at2"/>
<dbReference type="InterPro" id="IPR032710">
    <property type="entry name" value="NTF2-like_dom_sf"/>
</dbReference>
<sequence>MTYYPPSQPGQQPDPYGQPGPWDPQQPPAAVPYPAYPPYGYPPQGGYSVPAQGGYPYPYPAPPGPARNRGWLIGGGIAAVLMIAVLVVGGVLLLRSGGTSQASKDEREIKQLVQDFNAAGSSGKFTDLAQYFCKAEAGMFGALGQLGEILQGIEVPSAAPNTEVTATDIKVKGDVASAHMNAGGPFDTAYFRKESGQWKVCMSAASEFNKRQ</sequence>
<proteinExistence type="predicted"/>
<evidence type="ECO:0000313" key="3">
    <source>
        <dbReference type="EMBL" id="CDO10652.1"/>
    </source>
</evidence>
<protein>
    <recommendedName>
        <fullName evidence="5">Lumazine-binding domain protein</fullName>
    </recommendedName>
</protein>
<dbReference type="SUPFAM" id="SSF54427">
    <property type="entry name" value="NTF2-like"/>
    <property type="match status" value="1"/>
</dbReference>
<reference evidence="3" key="2">
    <citation type="submission" date="2014-03" db="EMBL/GenBank/DDBJ databases">
        <authorList>
            <person name="Urmite Genomes"/>
        </authorList>
    </citation>
    <scope>NUCLEOTIDE SEQUENCE</scope>
    <source>
        <strain evidence="3">DSM 44829</strain>
    </source>
</reference>
<evidence type="ECO:0000313" key="4">
    <source>
        <dbReference type="Proteomes" id="UP000028870"/>
    </source>
</evidence>
<feature type="compositionally biased region" description="Pro residues" evidence="1">
    <location>
        <begin position="16"/>
        <end position="36"/>
    </location>
</feature>
<evidence type="ECO:0008006" key="5">
    <source>
        <dbReference type="Google" id="ProtNLM"/>
    </source>
</evidence>
<dbReference type="eggNOG" id="COG4760">
    <property type="taxonomic scope" value="Bacteria"/>
</dbReference>
<feature type="compositionally biased region" description="Low complexity" evidence="1">
    <location>
        <begin position="1"/>
        <end position="15"/>
    </location>
</feature>
<keyword evidence="4" id="KW-1185">Reference proteome</keyword>